<evidence type="ECO:0000313" key="1">
    <source>
        <dbReference type="EMBL" id="CZQ95699.1"/>
    </source>
</evidence>
<sequence length="166" mass="19677">MTQTVYTNYWQNRIGNIRKEHGSYKSEEEAIAGIKAWWELHKENHRNVQYNRTNSGALEIEYDDNNYVYRIEKRTIEGALPKRSYRVKKAGEVESLRAKYNLNKESFLFDELAEPLRDRLILAMADIKKARSHVYDREGRLIRGLEDKIRVDNSSQFRNNVPNLNI</sequence>
<keyword evidence="2" id="KW-1185">Reference proteome</keyword>
<dbReference type="Proteomes" id="UP000242754">
    <property type="component" value="Unassembled WGS sequence"/>
</dbReference>
<gene>
    <name evidence="1" type="ORF">Tpal_1929</name>
</gene>
<dbReference type="STRING" id="140314.SAMN04488076_11162"/>
<dbReference type="OrthoDB" id="2166202at2"/>
<reference evidence="1 2" key="1">
    <citation type="submission" date="2016-02" db="EMBL/GenBank/DDBJ databases">
        <authorList>
            <person name="Wen L."/>
            <person name="He K."/>
            <person name="Yang H."/>
        </authorList>
    </citation>
    <scope>NUCLEOTIDE SEQUENCE [LARGE SCALE GENOMIC DNA]</scope>
    <source>
        <strain evidence="1">Trichococcus palustris</strain>
    </source>
</reference>
<protein>
    <submittedName>
        <fullName evidence="1">Uncharacterized protein</fullName>
    </submittedName>
</protein>
<name>A0A143YQ14_9LACT</name>
<proteinExistence type="predicted"/>
<dbReference type="EMBL" id="FJNE01000005">
    <property type="protein sequence ID" value="CZQ95699.1"/>
    <property type="molecule type" value="Genomic_DNA"/>
</dbReference>
<dbReference type="AlphaFoldDB" id="A0A143YQ14"/>
<organism evidence="1 2">
    <name type="scientific">Trichococcus palustris</name>
    <dbReference type="NCBI Taxonomy" id="140314"/>
    <lineage>
        <taxon>Bacteria</taxon>
        <taxon>Bacillati</taxon>
        <taxon>Bacillota</taxon>
        <taxon>Bacilli</taxon>
        <taxon>Lactobacillales</taxon>
        <taxon>Carnobacteriaceae</taxon>
        <taxon>Trichococcus</taxon>
    </lineage>
</organism>
<accession>A0A143YQ14</accession>
<dbReference type="RefSeq" id="WP_087033488.1">
    <property type="nucleotide sequence ID" value="NZ_FJNE01000005.1"/>
</dbReference>
<evidence type="ECO:0000313" key="2">
    <source>
        <dbReference type="Proteomes" id="UP000242754"/>
    </source>
</evidence>